<proteinExistence type="predicted"/>
<protein>
    <submittedName>
        <fullName evidence="1">Uncharacterized protein</fullName>
    </submittedName>
</protein>
<organism evidence="1">
    <name type="scientific">Roseihalotalea indica</name>
    <dbReference type="NCBI Taxonomy" id="2867963"/>
    <lineage>
        <taxon>Bacteria</taxon>
        <taxon>Pseudomonadati</taxon>
        <taxon>Bacteroidota</taxon>
        <taxon>Cytophagia</taxon>
        <taxon>Cytophagales</taxon>
        <taxon>Catalimonadaceae</taxon>
        <taxon>Roseihalotalea</taxon>
    </lineage>
</organism>
<evidence type="ECO:0000313" key="1">
    <source>
        <dbReference type="EMBL" id="WKN35093.1"/>
    </source>
</evidence>
<dbReference type="PROSITE" id="PS51257">
    <property type="entry name" value="PROKAR_LIPOPROTEIN"/>
    <property type="match status" value="1"/>
</dbReference>
<reference evidence="1" key="1">
    <citation type="journal article" date="2023" name="Comput. Struct. Biotechnol. J.">
        <title>Discovery of a novel marine Bacteroidetes with a rich repertoire of carbohydrate-active enzymes.</title>
        <authorList>
            <person name="Chen B."/>
            <person name="Liu G."/>
            <person name="Chen Q."/>
            <person name="Wang H."/>
            <person name="Liu L."/>
            <person name="Tang K."/>
        </authorList>
    </citation>
    <scope>NUCLEOTIDE SEQUENCE</scope>
    <source>
        <strain evidence="1">TK19036</strain>
    </source>
</reference>
<dbReference type="EMBL" id="CP120682">
    <property type="protein sequence ID" value="WKN35093.1"/>
    <property type="molecule type" value="Genomic_DNA"/>
</dbReference>
<reference evidence="1" key="2">
    <citation type="journal article" date="2024" name="Antonie Van Leeuwenhoek">
        <title>Roseihalotalea indica gen. nov., sp. nov., a halophilic Bacteroidetes from mesopelagic Southwest Indian Ocean with higher carbohydrate metabolic potential.</title>
        <authorList>
            <person name="Chen B."/>
            <person name="Zhang M."/>
            <person name="Lin D."/>
            <person name="Ye J."/>
            <person name="Tang K."/>
        </authorList>
    </citation>
    <scope>NUCLEOTIDE SEQUENCE</scope>
    <source>
        <strain evidence="1">TK19036</strain>
    </source>
</reference>
<accession>A0AA49JBX2</accession>
<name>A0AA49JBX2_9BACT</name>
<sequence length="352" mass="38875">MHRPTFFINLTKTASMCLLAGTTLFFTGCQKGEEIFDEFLGKDKDKDMGEMRIFASTNTGGNFTIFDVSDLHDIDKTVANTGNMDADGIFYSQDKDIVYQLSRTESVVNGYTDIMDLMGKKDVSPAFSSDSDFTNGREITVEGDMLVVAEDVDDMNQLVVYKVYHGALRLDKVYRVHINLWGIQLVDGTLYAVEDGTNNLAVYHDFGTKPDDQNLGADMKVAIEGLVRTHGLNYDAMHDIMVLTDIADATVDSDGGFHVIENFSSKLMDAGDEGMIMMDDQIRIAGDMTYLGNPVDVALSVEAKKIYVAERANGGGRLLVFDYPMESGNMKPVANVNYEGASAVYLDEKEMD</sequence>
<gene>
    <name evidence="1" type="ORF">K4G66_22205</name>
</gene>
<dbReference type="AlphaFoldDB" id="A0AA49JBX2"/>
<dbReference type="SUPFAM" id="SSF63825">
    <property type="entry name" value="YWTD domain"/>
    <property type="match status" value="1"/>
</dbReference>